<dbReference type="EMBL" id="CADCTN010000162">
    <property type="protein sequence ID" value="CAA9253964.1"/>
    <property type="molecule type" value="Genomic_DNA"/>
</dbReference>
<dbReference type="GO" id="GO:0003964">
    <property type="term" value="F:RNA-directed DNA polymerase activity"/>
    <property type="evidence" value="ECO:0007669"/>
    <property type="project" value="UniProtKB-KW"/>
</dbReference>
<comment type="catalytic activity">
    <reaction evidence="9">
        <text>DNA(n) + a 2'-deoxyribonucleoside 5'-triphosphate = DNA(n+1) + diphosphate</text>
        <dbReference type="Rhea" id="RHEA:22508"/>
        <dbReference type="Rhea" id="RHEA-COMP:17339"/>
        <dbReference type="Rhea" id="RHEA-COMP:17340"/>
        <dbReference type="ChEBI" id="CHEBI:33019"/>
        <dbReference type="ChEBI" id="CHEBI:61560"/>
        <dbReference type="ChEBI" id="CHEBI:173112"/>
        <dbReference type="EC" id="2.7.7.49"/>
    </reaction>
</comment>
<evidence type="ECO:0000256" key="2">
    <source>
        <dbReference type="ARBA" id="ARBA00022679"/>
    </source>
</evidence>
<keyword evidence="6 11" id="KW-0695">RNA-directed DNA polymerase</keyword>
<dbReference type="CDD" id="cd03487">
    <property type="entry name" value="RT_Bac_retron_II"/>
    <property type="match status" value="1"/>
</dbReference>
<dbReference type="InterPro" id="IPR043502">
    <property type="entry name" value="DNA/RNA_pol_sf"/>
</dbReference>
<dbReference type="PROSITE" id="PS50878">
    <property type="entry name" value="RT_POL"/>
    <property type="match status" value="1"/>
</dbReference>
<evidence type="ECO:0000256" key="8">
    <source>
        <dbReference type="ARBA" id="ARBA00034120"/>
    </source>
</evidence>
<gene>
    <name evidence="11" type="ORF">AVDCRST_MAG52-2255</name>
</gene>
<comment type="similarity">
    <text evidence="8">Belongs to the bacterial reverse transcriptase family.</text>
</comment>
<dbReference type="SUPFAM" id="SSF56672">
    <property type="entry name" value="DNA/RNA polymerases"/>
    <property type="match status" value="1"/>
</dbReference>
<dbReference type="PRINTS" id="PR00866">
    <property type="entry name" value="RNADNAPOLMS"/>
</dbReference>
<dbReference type="GO" id="GO:0051607">
    <property type="term" value="P:defense response to virus"/>
    <property type="evidence" value="ECO:0007669"/>
    <property type="project" value="UniProtKB-KW"/>
</dbReference>
<reference evidence="11" key="1">
    <citation type="submission" date="2020-02" db="EMBL/GenBank/DDBJ databases">
        <authorList>
            <person name="Meier V. D."/>
        </authorList>
    </citation>
    <scope>NUCLEOTIDE SEQUENCE</scope>
    <source>
        <strain evidence="11">AVDCRST_MAG52</strain>
    </source>
</reference>
<name>A0A6J4IIS4_9ACTN</name>
<protein>
    <recommendedName>
        <fullName evidence="1">RNA-directed DNA polymerase</fullName>
        <ecNumber evidence="1">2.7.7.49</ecNumber>
    </recommendedName>
</protein>
<keyword evidence="3 11" id="KW-0548">Nucleotidyltransferase</keyword>
<evidence type="ECO:0000256" key="1">
    <source>
        <dbReference type="ARBA" id="ARBA00012493"/>
    </source>
</evidence>
<evidence type="ECO:0000256" key="4">
    <source>
        <dbReference type="ARBA" id="ARBA00022723"/>
    </source>
</evidence>
<evidence type="ECO:0000256" key="9">
    <source>
        <dbReference type="ARBA" id="ARBA00048173"/>
    </source>
</evidence>
<evidence type="ECO:0000259" key="10">
    <source>
        <dbReference type="PROSITE" id="PS50878"/>
    </source>
</evidence>
<evidence type="ECO:0000313" key="11">
    <source>
        <dbReference type="EMBL" id="CAA9253964.1"/>
    </source>
</evidence>
<proteinExistence type="inferred from homology"/>
<keyword evidence="7" id="KW-0051">Antiviral defense</keyword>
<dbReference type="EC" id="2.7.7.49" evidence="1"/>
<dbReference type="GO" id="GO:0003723">
    <property type="term" value="F:RNA binding"/>
    <property type="evidence" value="ECO:0007669"/>
    <property type="project" value="InterPro"/>
</dbReference>
<dbReference type="InterPro" id="IPR000477">
    <property type="entry name" value="RT_dom"/>
</dbReference>
<dbReference type="AlphaFoldDB" id="A0A6J4IIS4"/>
<dbReference type="InterPro" id="IPR000123">
    <property type="entry name" value="Reverse_transcriptase_msDNA"/>
</dbReference>
<evidence type="ECO:0000256" key="7">
    <source>
        <dbReference type="ARBA" id="ARBA00023118"/>
    </source>
</evidence>
<dbReference type="InterPro" id="IPR051083">
    <property type="entry name" value="GrpII_Intron_Splice-Mob/Def"/>
</dbReference>
<keyword evidence="4" id="KW-0479">Metal-binding</keyword>
<dbReference type="GO" id="GO:0046872">
    <property type="term" value="F:metal ion binding"/>
    <property type="evidence" value="ECO:0007669"/>
    <property type="project" value="UniProtKB-KW"/>
</dbReference>
<accession>A0A6J4IIS4</accession>
<dbReference type="PANTHER" id="PTHR34047:SF7">
    <property type="entry name" value="RNA-DIRECTED DNA POLYMERASE"/>
    <property type="match status" value="1"/>
</dbReference>
<feature type="domain" description="Reverse transcriptase" evidence="10">
    <location>
        <begin position="141"/>
        <end position="369"/>
    </location>
</feature>
<dbReference type="Pfam" id="PF00078">
    <property type="entry name" value="RVT_1"/>
    <property type="match status" value="1"/>
</dbReference>
<evidence type="ECO:0000256" key="5">
    <source>
        <dbReference type="ARBA" id="ARBA00022842"/>
    </source>
</evidence>
<keyword evidence="5" id="KW-0460">Magnesium</keyword>
<dbReference type="PANTHER" id="PTHR34047">
    <property type="entry name" value="NUCLEAR INTRON MATURASE 1, MITOCHONDRIAL-RELATED"/>
    <property type="match status" value="1"/>
</dbReference>
<evidence type="ECO:0000256" key="6">
    <source>
        <dbReference type="ARBA" id="ARBA00022918"/>
    </source>
</evidence>
<evidence type="ECO:0000256" key="3">
    <source>
        <dbReference type="ARBA" id="ARBA00022695"/>
    </source>
</evidence>
<organism evidence="11">
    <name type="scientific">uncultured Blastococcus sp</name>
    <dbReference type="NCBI Taxonomy" id="217144"/>
    <lineage>
        <taxon>Bacteria</taxon>
        <taxon>Bacillati</taxon>
        <taxon>Actinomycetota</taxon>
        <taxon>Actinomycetes</taxon>
        <taxon>Geodermatophilales</taxon>
        <taxon>Geodermatophilaceae</taxon>
        <taxon>Blastococcus</taxon>
        <taxon>environmental samples</taxon>
    </lineage>
</organism>
<sequence length="451" mass="49383">MTAPTERRAAGTAAGIATALLAGRWRRPEMVRRTAVALGLPRAPRWVGALVGEVLAAYRDPPVDRPRELAGFVRTTEGWARGWTVDPQPRIARWQPTATAPGRRPYGVAELPDLTALARLLDLDSGELAWFADTHRLERTVQEPLRHYRWTAVGGRLLAAPKPRLKEAQRRLLRHVVGPLRVHPAAHGSVPGRSVRTAATPHAGAARVLQLDLESFFASIAAERVYGLLRSVGGLPEPVARAVTGLVTTVVPHPVWRRVPVPDDADRHHRLGRRLAVPHLPQGAPTSPALANLVCFRLDRRLDGLAASFGAAYTRYVDDLTFSGDPGIDRGDLERLAGEIVVDEGFRVNRPKTRSTSSARRQSVLGTVVNVRPTLPRTERDALRALLHNCATHGWTTQVRDRDRATFRDHVLGRVAWAASIDPVLGGRLRAQADRIDWSTDGDGSAPRPSP</sequence>
<keyword evidence="2 11" id="KW-0808">Transferase</keyword>